<evidence type="ECO:0000256" key="13">
    <source>
        <dbReference type="PIRSR" id="PIRSR605027-4"/>
    </source>
</evidence>
<dbReference type="GO" id="GO:0000139">
    <property type="term" value="C:Golgi membrane"/>
    <property type="evidence" value="ECO:0007669"/>
    <property type="project" value="UniProtKB-SubCell"/>
</dbReference>
<dbReference type="InterPro" id="IPR029044">
    <property type="entry name" value="Nucleotide-diphossugar_trans"/>
</dbReference>
<evidence type="ECO:0000313" key="15">
    <source>
        <dbReference type="EMBL" id="KAK0400344.1"/>
    </source>
</evidence>
<evidence type="ECO:0000256" key="14">
    <source>
        <dbReference type="RuleBase" id="RU363127"/>
    </source>
</evidence>
<dbReference type="PANTHER" id="PTHR10896">
    <property type="entry name" value="GALACTOSYLGALACTOSYLXYLOSYLPROTEIN 3-BETA-GLUCURONOSYLTRANSFERASE BETA-1,3-GLUCURONYLTRANSFERASE"/>
    <property type="match status" value="1"/>
</dbReference>
<proteinExistence type="inferred from homology"/>
<keyword evidence="4 14" id="KW-0808">Transferase</keyword>
<evidence type="ECO:0000256" key="10">
    <source>
        <dbReference type="ARBA" id="ARBA00047979"/>
    </source>
</evidence>
<dbReference type="Pfam" id="PF03360">
    <property type="entry name" value="Glyco_transf_43"/>
    <property type="match status" value="1"/>
</dbReference>
<protein>
    <recommendedName>
        <fullName evidence="3 14">Galactosylgalactosylxylosylprotein 3-beta-glucuronosyltransferase</fullName>
        <ecNumber evidence="3 14">2.4.1.135</ecNumber>
    </recommendedName>
</protein>
<comment type="subcellular location">
    <subcellularLocation>
        <location evidence="14">Golgi apparatus membrane</location>
        <topology evidence="14">Single-pass type II membrane protein</topology>
    </subcellularLocation>
    <subcellularLocation>
        <location evidence="1">Membrane</location>
        <topology evidence="1">Single-pass type II membrane protein</topology>
    </subcellularLocation>
</comment>
<evidence type="ECO:0000256" key="6">
    <source>
        <dbReference type="ARBA" id="ARBA00022968"/>
    </source>
</evidence>
<dbReference type="Gene3D" id="3.90.550.10">
    <property type="entry name" value="Spore Coat Polysaccharide Biosynthesis Protein SpsA, Chain A"/>
    <property type="match status" value="1"/>
</dbReference>
<evidence type="ECO:0000313" key="16">
    <source>
        <dbReference type="Proteomes" id="UP001175271"/>
    </source>
</evidence>
<keyword evidence="16" id="KW-1185">Reference proteome</keyword>
<evidence type="ECO:0000256" key="3">
    <source>
        <dbReference type="ARBA" id="ARBA00012641"/>
    </source>
</evidence>
<gene>
    <name evidence="15" type="ORF">QR680_003457</name>
</gene>
<dbReference type="EC" id="2.4.1.135" evidence="3 14"/>
<name>A0AA39H910_9BILA</name>
<dbReference type="GO" id="GO:0015018">
    <property type="term" value="F:galactosylgalactosylxylosylprotein 3-beta-glucuronosyltransferase activity"/>
    <property type="evidence" value="ECO:0007669"/>
    <property type="project" value="UniProtKB-UniRule"/>
</dbReference>
<dbReference type="FunFam" id="3.90.550.10:FF:000147">
    <property type="entry name" value="Galactosylgalactosylxylosylprotein 3-beta-glucuronosyltransferase"/>
    <property type="match status" value="1"/>
</dbReference>
<dbReference type="AlphaFoldDB" id="A0AA39H910"/>
<feature type="transmembrane region" description="Helical" evidence="14">
    <location>
        <begin position="115"/>
        <end position="136"/>
    </location>
</feature>
<accession>A0AA39H910</accession>
<reference evidence="15" key="1">
    <citation type="submission" date="2023-06" db="EMBL/GenBank/DDBJ databases">
        <title>Genomic analysis of the entomopathogenic nematode Steinernema hermaphroditum.</title>
        <authorList>
            <person name="Schwarz E.M."/>
            <person name="Heppert J.K."/>
            <person name="Baniya A."/>
            <person name="Schwartz H.T."/>
            <person name="Tan C.-H."/>
            <person name="Antoshechkin I."/>
            <person name="Sternberg P.W."/>
            <person name="Goodrich-Blair H."/>
            <person name="Dillman A.R."/>
        </authorList>
    </citation>
    <scope>NUCLEOTIDE SEQUENCE</scope>
    <source>
        <strain evidence="15">PS9179</strain>
        <tissue evidence="15">Whole animal</tissue>
    </source>
</reference>
<comment type="cofactor">
    <cofactor evidence="12 14">
        <name>Mn(2+)</name>
        <dbReference type="ChEBI" id="CHEBI:29035"/>
    </cofactor>
</comment>
<keyword evidence="14" id="KW-0333">Golgi apparatus</keyword>
<sequence length="401" mass="45804">MCRTCHARVRRCTVIIVINLCSAHKGNVYRRWVPWEGKLVHGNEPTVLYVRESKTPSPSKSFCAEVEPLLKEDWNKYCPALPNENSSKSVGDAVTIVMQKCRINFLRQARKAQSLLHLLAFLFFLLTVTIIQITIYRSEGRYAMANFVPTRYFARIIVITPTYRRSTRLPDLTRMANTLALVENVHWILIEDGNLKVPTVERLLNRTGISCTYLAVKTKPGYPKRGWYQRDVALEFLRGNRSYEAVRNSKHSVVYFGDDDNAYDIRLFNDFIRNVKKAGVWAVGLVGGQLVETPRVENGTVVGWDVVWNKARKFATDMAGFAVSLDVIRNSTAVFGTSCKRGGGAPETCFLEDLGLKPQELEPFGFDVEPNRKKELVVWHTKTTQFKYDKKKQDLHGFDIE</sequence>
<keyword evidence="12 14" id="KW-0479">Metal-binding</keyword>
<evidence type="ECO:0000256" key="2">
    <source>
        <dbReference type="ARBA" id="ARBA00007706"/>
    </source>
</evidence>
<keyword evidence="9" id="KW-0325">Glycoprotein</keyword>
<dbReference type="GO" id="GO:0050650">
    <property type="term" value="P:chondroitin sulfate proteoglycan biosynthetic process"/>
    <property type="evidence" value="ECO:0007669"/>
    <property type="project" value="TreeGrafter"/>
</dbReference>
<dbReference type="Proteomes" id="UP001175271">
    <property type="component" value="Unassembled WGS sequence"/>
</dbReference>
<comment type="caution">
    <text evidence="15">The sequence shown here is derived from an EMBL/GenBank/DDBJ whole genome shotgun (WGS) entry which is preliminary data.</text>
</comment>
<organism evidence="15 16">
    <name type="scientific">Steinernema hermaphroditum</name>
    <dbReference type="NCBI Taxonomy" id="289476"/>
    <lineage>
        <taxon>Eukaryota</taxon>
        <taxon>Metazoa</taxon>
        <taxon>Ecdysozoa</taxon>
        <taxon>Nematoda</taxon>
        <taxon>Chromadorea</taxon>
        <taxon>Rhabditida</taxon>
        <taxon>Tylenchina</taxon>
        <taxon>Panagrolaimomorpha</taxon>
        <taxon>Strongyloidoidea</taxon>
        <taxon>Steinernematidae</taxon>
        <taxon>Steinernema</taxon>
    </lineage>
</organism>
<keyword evidence="5 14" id="KW-0812">Transmembrane</keyword>
<feature type="binding site" evidence="12">
    <location>
        <position position="260"/>
    </location>
    <ligand>
        <name>Mn(2+)</name>
        <dbReference type="ChEBI" id="CHEBI:29035"/>
    </ligand>
</feature>
<feature type="active site" description="Proton donor/acceptor" evidence="11">
    <location>
        <position position="347"/>
    </location>
</feature>
<evidence type="ECO:0000256" key="12">
    <source>
        <dbReference type="PIRSR" id="PIRSR605027-3"/>
    </source>
</evidence>
<dbReference type="GO" id="GO:0046872">
    <property type="term" value="F:metal ion binding"/>
    <property type="evidence" value="ECO:0007669"/>
    <property type="project" value="UniProtKB-KW"/>
</dbReference>
<evidence type="ECO:0000256" key="1">
    <source>
        <dbReference type="ARBA" id="ARBA00004606"/>
    </source>
</evidence>
<evidence type="ECO:0000256" key="7">
    <source>
        <dbReference type="ARBA" id="ARBA00022989"/>
    </source>
</evidence>
<dbReference type="GO" id="GO:0005975">
    <property type="term" value="P:carbohydrate metabolic process"/>
    <property type="evidence" value="ECO:0007669"/>
    <property type="project" value="TreeGrafter"/>
</dbReference>
<evidence type="ECO:0000256" key="11">
    <source>
        <dbReference type="PIRSR" id="PIRSR605027-1"/>
    </source>
</evidence>
<evidence type="ECO:0000256" key="9">
    <source>
        <dbReference type="ARBA" id="ARBA00023180"/>
    </source>
</evidence>
<feature type="site" description="Interaction with galactose moiety of substrate glycoprotein" evidence="13">
    <location>
        <position position="292"/>
    </location>
</feature>
<dbReference type="SUPFAM" id="SSF53448">
    <property type="entry name" value="Nucleotide-diphospho-sugar transferases"/>
    <property type="match status" value="1"/>
</dbReference>
<keyword evidence="6 14" id="KW-0735">Signal-anchor</keyword>
<evidence type="ECO:0000256" key="4">
    <source>
        <dbReference type="ARBA" id="ARBA00022679"/>
    </source>
</evidence>
<dbReference type="PANTHER" id="PTHR10896:SF30">
    <property type="entry name" value="GALACTOSYLGALACTOSYLXYLOSYLPROTEIN 3-BETA-GLUCURONOSYLTRANSFERASE"/>
    <property type="match status" value="1"/>
</dbReference>
<dbReference type="CDD" id="cd00218">
    <property type="entry name" value="GlcAT-I"/>
    <property type="match status" value="1"/>
</dbReference>
<evidence type="ECO:0000256" key="8">
    <source>
        <dbReference type="ARBA" id="ARBA00023136"/>
    </source>
</evidence>
<evidence type="ECO:0000256" key="5">
    <source>
        <dbReference type="ARBA" id="ARBA00022692"/>
    </source>
</evidence>
<dbReference type="InterPro" id="IPR005027">
    <property type="entry name" value="Glyco_trans_43"/>
</dbReference>
<keyword evidence="7 14" id="KW-1133">Transmembrane helix</keyword>
<keyword evidence="12 14" id="KW-0464">Manganese</keyword>
<comment type="pathway">
    <text evidence="14">Protein modification; protein glycosylation.</text>
</comment>
<dbReference type="EMBL" id="JAUCMV010000005">
    <property type="protein sequence ID" value="KAK0400344.1"/>
    <property type="molecule type" value="Genomic_DNA"/>
</dbReference>
<comment type="similarity">
    <text evidence="2 14">Belongs to the glycosyltransferase 43 family.</text>
</comment>
<comment type="catalytic activity">
    <reaction evidence="10 14">
        <text>3-O-(beta-D-galactosyl-(1-&gt;3)-beta-D-galactosyl-(1-&gt;4)-beta-D-xylosyl)-L-seryl-[protein] + UDP-alpha-D-glucuronate = 3-O-(beta-D-GlcA-(1-&gt;3)-beta-D-Gal-(1-&gt;3)-beta-D-Gal-(1-&gt;4)-beta-D-Xyl)-L-seryl-[protein] + UDP + H(+)</text>
        <dbReference type="Rhea" id="RHEA:24168"/>
        <dbReference type="Rhea" id="RHEA-COMP:12571"/>
        <dbReference type="Rhea" id="RHEA-COMP:12573"/>
        <dbReference type="ChEBI" id="CHEBI:15378"/>
        <dbReference type="ChEBI" id="CHEBI:58052"/>
        <dbReference type="ChEBI" id="CHEBI:58223"/>
        <dbReference type="ChEBI" id="CHEBI:132090"/>
        <dbReference type="ChEBI" id="CHEBI:132093"/>
        <dbReference type="EC" id="2.4.1.135"/>
    </reaction>
</comment>
<keyword evidence="8 14" id="KW-0472">Membrane</keyword>